<dbReference type="Pfam" id="PF00004">
    <property type="entry name" value="AAA"/>
    <property type="match status" value="1"/>
</dbReference>
<sequence>MTNSVMPVSTVYDGFATIRRPRIGPPRNPPRPPSLASVPEDSTGISQVVNGFTTLNGHYRHSTGSGNGLNGFHSYNELRNTLNGFHSKSLEMKNGLNGFHSKSTDFRNGFNGFHYTDKDAVNGLNGSCGCVSPVGNPSVPWWELATRKSRYKSCPSLEINAHVVSAFEQSLTSMTQRLQHLTATSEKKESELQELRQAMEALRAQSIQAGIGSTLARQPSSDSVSSLSSACSLDKHDKKKKKGWLRSSFTKAFSRNAKVTKVQCQSDATEERTHSPPPPPPTDPGLEVVELQKQLREKDLVLTDIRLEALSSAHQLESLKDTVMKMRSEMLSLKQNNERLQRMVSGTTNLPTDLTDTRSSSSIDALSDLIPTEEPTQEVETDGKRITISVYLGQPQSFENDAIASYKLGEAERKPDSGPPDLLPVGYAIGRVATLHVVLQPVAALAFEALIPKGVAQRLVSLLAEHRRLVLCGAPGTGKTHLATRLAEFHAQSLGRDPAEAVATFNVDNKSGKELRQYLTHLSEQAAAGDNSVLPCVVVLDNLHKAGTLADALGSLPRNLPCLLGTMAQSACSATSLQLQHGFRWVLVAPHMEPARGLLGRVLRRRLATLELEQGPQPELAAILGWLPRIWQHLNAFLETHSSGDVAIGPRLFLSCPLELDAARAWFADVWNYSLAPYLREAAREGLQLYGRRAPWTDPTQFVLETYPWPGSPPQGLTTISAKDVGLEVGPSAQSENEGDPLLNMLMRLQEAANYSSPHSNDSDCNSLDSNLTHGSNLGTESVS</sequence>
<keyword evidence="6" id="KW-1185">Reference proteome</keyword>
<dbReference type="Gene3D" id="3.40.50.300">
    <property type="entry name" value="P-loop containing nucleotide triphosphate hydrolases"/>
    <property type="match status" value="1"/>
</dbReference>
<feature type="domain" description="AAA+ ATPase" evidence="4">
    <location>
        <begin position="465"/>
        <end position="613"/>
    </location>
</feature>
<feature type="coiled-coil region" evidence="2">
    <location>
        <begin position="178"/>
        <end position="205"/>
    </location>
</feature>
<name>A0A9N9SZD7_DIABA</name>
<dbReference type="Proteomes" id="UP001153709">
    <property type="component" value="Chromosome 6"/>
</dbReference>
<dbReference type="Pfam" id="PF25408">
    <property type="entry name" value="AAA_lid_NAV1"/>
    <property type="match status" value="1"/>
</dbReference>
<dbReference type="InterPro" id="IPR027417">
    <property type="entry name" value="P-loop_NTPase"/>
</dbReference>
<feature type="compositionally biased region" description="Pro residues" evidence="3">
    <location>
        <begin position="23"/>
        <end position="33"/>
    </location>
</feature>
<protein>
    <recommendedName>
        <fullName evidence="4">AAA+ ATPase domain-containing protein</fullName>
    </recommendedName>
</protein>
<dbReference type="SUPFAM" id="SSF52540">
    <property type="entry name" value="P-loop containing nucleoside triphosphate hydrolases"/>
    <property type="match status" value="1"/>
</dbReference>
<accession>A0A9N9SZD7</accession>
<reference evidence="5" key="1">
    <citation type="submission" date="2022-01" db="EMBL/GenBank/DDBJ databases">
        <authorList>
            <person name="King R."/>
        </authorList>
    </citation>
    <scope>NUCLEOTIDE SEQUENCE</scope>
</reference>
<feature type="compositionally biased region" description="Polar residues" evidence="3">
    <location>
        <begin position="773"/>
        <end position="784"/>
    </location>
</feature>
<evidence type="ECO:0000313" key="6">
    <source>
        <dbReference type="Proteomes" id="UP001153709"/>
    </source>
</evidence>
<gene>
    <name evidence="5" type="ORF">DIABBA_LOCUS8702</name>
</gene>
<evidence type="ECO:0000256" key="3">
    <source>
        <dbReference type="SAM" id="MobiDB-lite"/>
    </source>
</evidence>
<feature type="region of interest" description="Disordered" evidence="3">
    <location>
        <begin position="17"/>
        <end position="41"/>
    </location>
</feature>
<dbReference type="EMBL" id="OU898281">
    <property type="protein sequence ID" value="CAG9835515.1"/>
    <property type="molecule type" value="Genomic_DNA"/>
</dbReference>
<evidence type="ECO:0000256" key="1">
    <source>
        <dbReference type="ARBA" id="ARBA00023054"/>
    </source>
</evidence>
<dbReference type="InterPro" id="IPR003959">
    <property type="entry name" value="ATPase_AAA_core"/>
</dbReference>
<feature type="region of interest" description="Disordered" evidence="3">
    <location>
        <begin position="754"/>
        <end position="784"/>
    </location>
</feature>
<evidence type="ECO:0000313" key="5">
    <source>
        <dbReference type="EMBL" id="CAG9835515.1"/>
    </source>
</evidence>
<dbReference type="AlphaFoldDB" id="A0A9N9SZD7"/>
<dbReference type="OrthoDB" id="2161974at2759"/>
<evidence type="ECO:0000256" key="2">
    <source>
        <dbReference type="SAM" id="Coils"/>
    </source>
</evidence>
<evidence type="ECO:0000259" key="4">
    <source>
        <dbReference type="SMART" id="SM00382"/>
    </source>
</evidence>
<dbReference type="InterPro" id="IPR057568">
    <property type="entry name" value="CortBP2_NAV1-like_AAA_lid"/>
</dbReference>
<feature type="region of interest" description="Disordered" evidence="3">
    <location>
        <begin position="260"/>
        <end position="286"/>
    </location>
</feature>
<feature type="coiled-coil region" evidence="2">
    <location>
        <begin position="316"/>
        <end position="343"/>
    </location>
</feature>
<dbReference type="FunFam" id="3.40.50.300:FF:003050">
    <property type="entry name" value="AAA protein"/>
    <property type="match status" value="1"/>
</dbReference>
<dbReference type="PANTHER" id="PTHR12784">
    <property type="entry name" value="STEERIN"/>
    <property type="match status" value="1"/>
</dbReference>
<dbReference type="GO" id="GO:0005524">
    <property type="term" value="F:ATP binding"/>
    <property type="evidence" value="ECO:0007669"/>
    <property type="project" value="InterPro"/>
</dbReference>
<proteinExistence type="predicted"/>
<dbReference type="InterPro" id="IPR003593">
    <property type="entry name" value="AAA+_ATPase"/>
</dbReference>
<dbReference type="GO" id="GO:0016887">
    <property type="term" value="F:ATP hydrolysis activity"/>
    <property type="evidence" value="ECO:0007669"/>
    <property type="project" value="InterPro"/>
</dbReference>
<dbReference type="InterPro" id="IPR039041">
    <property type="entry name" value="Nav/unc-53"/>
</dbReference>
<keyword evidence="1 2" id="KW-0175">Coiled coil</keyword>
<dbReference type="PANTHER" id="PTHR12784:SF28">
    <property type="entry name" value="PROTEIN SICKIE"/>
    <property type="match status" value="1"/>
</dbReference>
<feature type="compositionally biased region" description="Low complexity" evidence="3">
    <location>
        <begin position="763"/>
        <end position="772"/>
    </location>
</feature>
<dbReference type="SMART" id="SM00382">
    <property type="entry name" value="AAA"/>
    <property type="match status" value="1"/>
</dbReference>
<dbReference type="GO" id="GO:0022008">
    <property type="term" value="P:neurogenesis"/>
    <property type="evidence" value="ECO:0007669"/>
    <property type="project" value="InterPro"/>
</dbReference>
<organism evidence="5 6">
    <name type="scientific">Diabrotica balteata</name>
    <name type="common">Banded cucumber beetle</name>
    <dbReference type="NCBI Taxonomy" id="107213"/>
    <lineage>
        <taxon>Eukaryota</taxon>
        <taxon>Metazoa</taxon>
        <taxon>Ecdysozoa</taxon>
        <taxon>Arthropoda</taxon>
        <taxon>Hexapoda</taxon>
        <taxon>Insecta</taxon>
        <taxon>Pterygota</taxon>
        <taxon>Neoptera</taxon>
        <taxon>Endopterygota</taxon>
        <taxon>Coleoptera</taxon>
        <taxon>Polyphaga</taxon>
        <taxon>Cucujiformia</taxon>
        <taxon>Chrysomeloidea</taxon>
        <taxon>Chrysomelidae</taxon>
        <taxon>Galerucinae</taxon>
        <taxon>Diabroticina</taxon>
        <taxon>Diabroticites</taxon>
        <taxon>Diabrotica</taxon>
    </lineage>
</organism>